<evidence type="ECO:0000259" key="6">
    <source>
        <dbReference type="Pfam" id="PF03275"/>
    </source>
</evidence>
<evidence type="ECO:0000313" key="7">
    <source>
        <dbReference type="EMBL" id="PZQ78791.1"/>
    </source>
</evidence>
<evidence type="ECO:0000256" key="2">
    <source>
        <dbReference type="ARBA" id="ARBA00009321"/>
    </source>
</evidence>
<evidence type="ECO:0000256" key="1">
    <source>
        <dbReference type="ARBA" id="ARBA00001974"/>
    </source>
</evidence>
<sequence>MTETLVVGAGFAGAVCAERLAAQGRKVRVIDRRPHIAGNAYDAFDDHGVLVHRYGPHIFHTNAKRIFEYLSRFTHWRFYEHRVLAEVRGKQLPIPINRTTLNGLYGLDLDEAGAEAFFEQARQPRAPIVTSEDVVLNSVGPELCDLFFRGYTRKQWGLDLSQLSAGVAARIPTRTNDDDRYFTDSFQFMPADGFTAMFRNILDHPNITVELGVEFESLDRQAFDRIIYTGPIDGYFGYRLGKLPYRSLRFEHEHLPDTDRVQPVGTVNYPNAHDFTRITEFKHLSGQKVKGTSIVREYPCADGEPYYPVPRPENEALFRQYKALADAERDVLFVGRLAQYRYYNMDQVVGAALAAME</sequence>
<evidence type="ECO:0000256" key="5">
    <source>
        <dbReference type="ARBA" id="ARBA00023235"/>
    </source>
</evidence>
<evidence type="ECO:0000313" key="8">
    <source>
        <dbReference type="Proteomes" id="UP000248887"/>
    </source>
</evidence>
<evidence type="ECO:0000256" key="3">
    <source>
        <dbReference type="ARBA" id="ARBA00022630"/>
    </source>
</evidence>
<dbReference type="AlphaFoldDB" id="A0A2W5QJN5"/>
<dbReference type="SUPFAM" id="SSF51971">
    <property type="entry name" value="Nucleotide-binding domain"/>
    <property type="match status" value="1"/>
</dbReference>
<comment type="caution">
    <text evidence="7">The sequence shown here is derived from an EMBL/GenBank/DDBJ whole genome shotgun (WGS) entry which is preliminary data.</text>
</comment>
<feature type="domain" description="UDP-galactopyranose mutase C-terminal" evidence="6">
    <location>
        <begin position="147"/>
        <end position="342"/>
    </location>
</feature>
<dbReference type="Pfam" id="PF13450">
    <property type="entry name" value="NAD_binding_8"/>
    <property type="match status" value="1"/>
</dbReference>
<dbReference type="Gene3D" id="3.40.50.720">
    <property type="entry name" value="NAD(P)-binding Rossmann-like Domain"/>
    <property type="match status" value="3"/>
</dbReference>
<dbReference type="NCBIfam" id="TIGR00031">
    <property type="entry name" value="UDP-GALP_mutase"/>
    <property type="match status" value="1"/>
</dbReference>
<reference evidence="7 8" key="1">
    <citation type="submission" date="2017-08" db="EMBL/GenBank/DDBJ databases">
        <title>Infants hospitalized years apart are colonized by the same room-sourced microbial strains.</title>
        <authorList>
            <person name="Brooks B."/>
            <person name="Olm M.R."/>
            <person name="Firek B.A."/>
            <person name="Baker R."/>
            <person name="Thomas B.C."/>
            <person name="Morowitz M.J."/>
            <person name="Banfield J.F."/>
        </authorList>
    </citation>
    <scope>NUCLEOTIDE SEQUENCE [LARGE SCALE GENOMIC DNA]</scope>
    <source>
        <strain evidence="7">S2_005_001_R2_27</strain>
    </source>
</reference>
<dbReference type="GO" id="GO:0008767">
    <property type="term" value="F:UDP-galactopyranose mutase activity"/>
    <property type="evidence" value="ECO:0007669"/>
    <property type="project" value="InterPro"/>
</dbReference>
<name>A0A2W5QJN5_ANCNO</name>
<dbReference type="GO" id="GO:0005829">
    <property type="term" value="C:cytosol"/>
    <property type="evidence" value="ECO:0007669"/>
    <property type="project" value="TreeGrafter"/>
</dbReference>
<comment type="cofactor">
    <cofactor evidence="1">
        <name>FAD</name>
        <dbReference type="ChEBI" id="CHEBI:57692"/>
    </cofactor>
</comment>
<evidence type="ECO:0000256" key="4">
    <source>
        <dbReference type="ARBA" id="ARBA00022827"/>
    </source>
</evidence>
<accession>A0A2W5QJN5</accession>
<dbReference type="PANTHER" id="PTHR21197:SF0">
    <property type="entry name" value="UDP-GALACTOPYRANOSE MUTASE"/>
    <property type="match status" value="1"/>
</dbReference>
<keyword evidence="3" id="KW-0285">Flavoprotein</keyword>
<protein>
    <submittedName>
        <fullName evidence="7">UDP-galactopyranose mutase</fullName>
    </submittedName>
</protein>
<dbReference type="InterPro" id="IPR015899">
    <property type="entry name" value="UDP-GalPyranose_mutase_C"/>
</dbReference>
<comment type="similarity">
    <text evidence="2">Belongs to the UDP-galactopyranose/dTDP-fucopyranose mutase family.</text>
</comment>
<dbReference type="GO" id="GO:0050660">
    <property type="term" value="F:flavin adenine dinucleotide binding"/>
    <property type="evidence" value="ECO:0007669"/>
    <property type="project" value="TreeGrafter"/>
</dbReference>
<keyword evidence="5" id="KW-0413">Isomerase</keyword>
<dbReference type="InterPro" id="IPR004379">
    <property type="entry name" value="UDP-GALP_mutase"/>
</dbReference>
<organism evidence="7 8">
    <name type="scientific">Ancylobacter novellus</name>
    <name type="common">Thiobacillus novellus</name>
    <dbReference type="NCBI Taxonomy" id="921"/>
    <lineage>
        <taxon>Bacteria</taxon>
        <taxon>Pseudomonadati</taxon>
        <taxon>Pseudomonadota</taxon>
        <taxon>Alphaproteobacteria</taxon>
        <taxon>Hyphomicrobiales</taxon>
        <taxon>Xanthobacteraceae</taxon>
        <taxon>Ancylobacter</taxon>
    </lineage>
</organism>
<dbReference type="SUPFAM" id="SSF54373">
    <property type="entry name" value="FAD-linked reductases, C-terminal domain"/>
    <property type="match status" value="1"/>
</dbReference>
<proteinExistence type="inferred from homology"/>
<gene>
    <name evidence="7" type="primary">glf</name>
    <name evidence="7" type="ORF">DI549_21860</name>
</gene>
<dbReference type="EMBL" id="QFQD01000119">
    <property type="protein sequence ID" value="PZQ78791.1"/>
    <property type="molecule type" value="Genomic_DNA"/>
</dbReference>
<dbReference type="Proteomes" id="UP000248887">
    <property type="component" value="Unassembled WGS sequence"/>
</dbReference>
<keyword evidence="4" id="KW-0274">FAD</keyword>
<dbReference type="Pfam" id="PF03275">
    <property type="entry name" value="GLF"/>
    <property type="match status" value="1"/>
</dbReference>
<dbReference type="PANTHER" id="PTHR21197">
    <property type="entry name" value="UDP-GALACTOPYRANOSE MUTASE"/>
    <property type="match status" value="1"/>
</dbReference>